<protein>
    <submittedName>
        <fullName evidence="2">Uncharacterized protein</fullName>
    </submittedName>
</protein>
<gene>
    <name evidence="2" type="ORF">RFI_30226</name>
</gene>
<feature type="region of interest" description="Disordered" evidence="1">
    <location>
        <begin position="953"/>
        <end position="996"/>
    </location>
</feature>
<feature type="region of interest" description="Disordered" evidence="1">
    <location>
        <begin position="244"/>
        <end position="278"/>
    </location>
</feature>
<proteinExistence type="predicted"/>
<dbReference type="EMBL" id="ASPP01026429">
    <property type="protein sequence ID" value="ETO07166.1"/>
    <property type="molecule type" value="Genomic_DNA"/>
</dbReference>
<feature type="compositionally biased region" description="Acidic residues" evidence="1">
    <location>
        <begin position="967"/>
        <end position="979"/>
    </location>
</feature>
<keyword evidence="3" id="KW-1185">Reference proteome</keyword>
<feature type="compositionally biased region" description="Basic residues" evidence="1">
    <location>
        <begin position="982"/>
        <end position="996"/>
    </location>
</feature>
<sequence>MESFGIFSDGEVAIDFPWLLDLQSQLFQLCNSTSFNLLYSSQGYPVAHPQYHGIPNHLFSLSLFSNGWYGQWSCNPPDLFAPISSSPKQEDAKMDKDKDEEKDVNLSSRAVIALYNNDFPRKTEYVTRLWCQMSHNLVVPKSLVDIIAKVRPMVLSALIRHLPKETQSCFFSDKDKSLTEVATMKEVFMIGNNVLRWCVDRLRDAKKNGELIRKLKHCDVQIKHQKKVVDHLLAQSIGVIDRKVPKASESKEQPPIVKDGDVNANNNTNEKQAEVDAEAKVEVDAEAKEKENIKENNEENLQTHSDVKKLEDLLKERKHLIHTASKEEIVFAYKYLQDKGKKEILDLLSDGVSFEWMNYHTISAVQVALMRSYLSSRAQHMFDAFESTDEQLYELTIRPLQHRIEILLQLNTNPQITMDVIQEFLCSELAFSFGPNPCPAITQIIQSRHVVKQHKIEAVKKMLETIELAEQCYSKCALCLAVHIPSPWVWCYFDGLAGLNMSEETHDLREMMKIWVHKLTQIGNKVAQSLASVQYSPVVSSSNSSGGGAGRGRKRSGSRLQTLDDGSIQLFRVILRSLSSCQLTASDMSILMESNLLMVLFQWEHILCHCEWIRIESLWHDMMKLIESCTEGWFQYAQFSSISSSSSSSVQSHQHQVETSQIANILVAQILKRLDFEIRHCFDKTGKKSEKSVECMCRYLKLIHRLQAFTSIANTLRSPANLSCFTSVLLPIVVHCHLFGPHQLSVLSLATRSLCHLLPQFDVAQFNTIFEHNKDKWSQIYTAVPFDDATSFIKFLLLHIGEACVVDVPTSQSTPDANPNSNQLPPDLKLAPHTISGTSQPDVDTKQGTYSVVIKLPVEGTSSMVDGMVAHLLDNIFYRKMQEFVRMQQPESGALLGQLDGTSHPATAMPAAAAASASSSSTVDSSILKSSRHPQFTRKNAFERLLEQTTNVSVDIGRSGENLFGEEMNEDEDDNDDDDDRRRRRRRRGGGRGRRR</sequence>
<dbReference type="AlphaFoldDB" id="X6M0L7"/>
<reference evidence="2 3" key="1">
    <citation type="journal article" date="2013" name="Curr. Biol.">
        <title>The Genome of the Foraminiferan Reticulomyxa filosa.</title>
        <authorList>
            <person name="Glockner G."/>
            <person name="Hulsmann N."/>
            <person name="Schleicher M."/>
            <person name="Noegel A.A."/>
            <person name="Eichinger L."/>
            <person name="Gallinger C."/>
            <person name="Pawlowski J."/>
            <person name="Sierra R."/>
            <person name="Euteneuer U."/>
            <person name="Pillet L."/>
            <person name="Moustafa A."/>
            <person name="Platzer M."/>
            <person name="Groth M."/>
            <person name="Szafranski K."/>
            <person name="Schliwa M."/>
        </authorList>
    </citation>
    <scope>NUCLEOTIDE SEQUENCE [LARGE SCALE GENOMIC DNA]</scope>
</reference>
<organism evidence="2 3">
    <name type="scientific">Reticulomyxa filosa</name>
    <dbReference type="NCBI Taxonomy" id="46433"/>
    <lineage>
        <taxon>Eukaryota</taxon>
        <taxon>Sar</taxon>
        <taxon>Rhizaria</taxon>
        <taxon>Retaria</taxon>
        <taxon>Foraminifera</taxon>
        <taxon>Monothalamids</taxon>
        <taxon>Reticulomyxidae</taxon>
        <taxon>Reticulomyxa</taxon>
    </lineage>
</organism>
<feature type="compositionally biased region" description="Low complexity" evidence="1">
    <location>
        <begin position="908"/>
        <end position="929"/>
    </location>
</feature>
<evidence type="ECO:0000313" key="3">
    <source>
        <dbReference type="Proteomes" id="UP000023152"/>
    </source>
</evidence>
<dbReference type="Proteomes" id="UP000023152">
    <property type="component" value="Unassembled WGS sequence"/>
</dbReference>
<feature type="region of interest" description="Disordered" evidence="1">
    <location>
        <begin position="908"/>
        <end position="931"/>
    </location>
</feature>
<feature type="region of interest" description="Disordered" evidence="1">
    <location>
        <begin position="538"/>
        <end position="560"/>
    </location>
</feature>
<comment type="caution">
    <text evidence="2">The sequence shown here is derived from an EMBL/GenBank/DDBJ whole genome shotgun (WGS) entry which is preliminary data.</text>
</comment>
<name>X6M0L7_RETFI</name>
<evidence type="ECO:0000313" key="2">
    <source>
        <dbReference type="EMBL" id="ETO07166.1"/>
    </source>
</evidence>
<accession>X6M0L7</accession>
<evidence type="ECO:0000256" key="1">
    <source>
        <dbReference type="SAM" id="MobiDB-lite"/>
    </source>
</evidence>